<evidence type="ECO:0000313" key="2">
    <source>
        <dbReference type="EMBL" id="MCL7047087.1"/>
    </source>
</evidence>
<gene>
    <name evidence="2" type="ORF">MKW94_017217</name>
</gene>
<feature type="chain" id="PRO_5041208149" evidence="1">
    <location>
        <begin position="30"/>
        <end position="162"/>
    </location>
</feature>
<keyword evidence="3" id="KW-1185">Reference proteome</keyword>
<sequence>MSFKSFPTAFALFLFGILALNAYSDMASAQTCQPGQRGWTFPLTLTCVGCNLKCMKWCFFGGGGYTYSCKGTPGWFTNGCLCCCGTATPLPPAPSPPPPPPPPAPIVQGLCYPAETSLSTIVSSCTTCNSPTSCAAKCAGIGKTQTLDGCQPSSLLCSCCCS</sequence>
<feature type="signal peptide" evidence="1">
    <location>
        <begin position="1"/>
        <end position="29"/>
    </location>
</feature>
<evidence type="ECO:0000256" key="1">
    <source>
        <dbReference type="SAM" id="SignalP"/>
    </source>
</evidence>
<comment type="caution">
    <text evidence="2">The sequence shown here is derived from an EMBL/GenBank/DDBJ whole genome shotgun (WGS) entry which is preliminary data.</text>
</comment>
<dbReference type="AlphaFoldDB" id="A0AA41VTF5"/>
<dbReference type="EMBL" id="JAJJMA010289254">
    <property type="protein sequence ID" value="MCL7047087.1"/>
    <property type="molecule type" value="Genomic_DNA"/>
</dbReference>
<proteinExistence type="predicted"/>
<organism evidence="2 3">
    <name type="scientific">Papaver nudicaule</name>
    <name type="common">Iceland poppy</name>
    <dbReference type="NCBI Taxonomy" id="74823"/>
    <lineage>
        <taxon>Eukaryota</taxon>
        <taxon>Viridiplantae</taxon>
        <taxon>Streptophyta</taxon>
        <taxon>Embryophyta</taxon>
        <taxon>Tracheophyta</taxon>
        <taxon>Spermatophyta</taxon>
        <taxon>Magnoliopsida</taxon>
        <taxon>Ranunculales</taxon>
        <taxon>Papaveraceae</taxon>
        <taxon>Papaveroideae</taxon>
        <taxon>Papaver</taxon>
    </lineage>
</organism>
<reference evidence="2" key="1">
    <citation type="submission" date="2022-03" db="EMBL/GenBank/DDBJ databases">
        <title>A functionally conserved STORR gene fusion in Papaver species that diverged 16.8 million years ago.</title>
        <authorList>
            <person name="Catania T."/>
        </authorList>
    </citation>
    <scope>NUCLEOTIDE SEQUENCE</scope>
    <source>
        <strain evidence="2">S-191538</strain>
    </source>
</reference>
<dbReference type="Proteomes" id="UP001177140">
    <property type="component" value="Unassembled WGS sequence"/>
</dbReference>
<evidence type="ECO:0000313" key="3">
    <source>
        <dbReference type="Proteomes" id="UP001177140"/>
    </source>
</evidence>
<keyword evidence="1" id="KW-0732">Signal</keyword>
<accession>A0AA41VTF5</accession>
<protein>
    <submittedName>
        <fullName evidence="2">Uncharacterized protein</fullName>
    </submittedName>
</protein>
<name>A0AA41VTF5_PAPNU</name>